<accession>A0ACA9S556</accession>
<name>A0ACA9S556_9GLOM</name>
<feature type="non-terminal residue" evidence="1">
    <location>
        <position position="1"/>
    </location>
</feature>
<evidence type="ECO:0000313" key="1">
    <source>
        <dbReference type="EMBL" id="CAG8827675.1"/>
    </source>
</evidence>
<comment type="caution">
    <text evidence="1">The sequence shown here is derived from an EMBL/GenBank/DDBJ whole genome shotgun (WGS) entry which is preliminary data.</text>
</comment>
<reference evidence="1" key="1">
    <citation type="submission" date="2021-06" db="EMBL/GenBank/DDBJ databases">
        <authorList>
            <person name="Kallberg Y."/>
            <person name="Tangrot J."/>
            <person name="Rosling A."/>
        </authorList>
    </citation>
    <scope>NUCLEOTIDE SEQUENCE</scope>
    <source>
        <strain evidence="1">MA461A</strain>
    </source>
</reference>
<dbReference type="EMBL" id="CAJVQC010094235">
    <property type="protein sequence ID" value="CAG8827675.1"/>
    <property type="molecule type" value="Genomic_DNA"/>
</dbReference>
<keyword evidence="2" id="KW-1185">Reference proteome</keyword>
<evidence type="ECO:0000313" key="2">
    <source>
        <dbReference type="Proteomes" id="UP000789920"/>
    </source>
</evidence>
<gene>
    <name evidence="1" type="ORF">RPERSI_LOCUS27037</name>
</gene>
<proteinExistence type="predicted"/>
<sequence>GSDSAISEFNAQKHLITKNTELTTSFNDLIYNINFTCLVFSGVGYYIVTYNQILDRYEQTDSVLYRKDVINCDRQDDEASYCLFCSSLLNQVINLDTSENIHYKLFIYLFVIGELIDAYQNRIILHLKRARMVIV</sequence>
<organism evidence="1 2">
    <name type="scientific">Racocetra persica</name>
    <dbReference type="NCBI Taxonomy" id="160502"/>
    <lineage>
        <taxon>Eukaryota</taxon>
        <taxon>Fungi</taxon>
        <taxon>Fungi incertae sedis</taxon>
        <taxon>Mucoromycota</taxon>
        <taxon>Glomeromycotina</taxon>
        <taxon>Glomeromycetes</taxon>
        <taxon>Diversisporales</taxon>
        <taxon>Gigasporaceae</taxon>
        <taxon>Racocetra</taxon>
    </lineage>
</organism>
<feature type="non-terminal residue" evidence="1">
    <location>
        <position position="135"/>
    </location>
</feature>
<dbReference type="Proteomes" id="UP000789920">
    <property type="component" value="Unassembled WGS sequence"/>
</dbReference>
<protein>
    <submittedName>
        <fullName evidence="1">13924_t:CDS:1</fullName>
    </submittedName>
</protein>